<proteinExistence type="predicted"/>
<sequence>MLKSNFILVPLYMFPFPGAWEPLFHAASKHPEINFHAIINPDSGPGQDSCPGPEYSTAIANLIAYPNIQTLGYVHTANRWDCGSNSNEICTCTQPLSALRANITRYARWPRAGCSSPSVKGVSLHVDGIFIDEAPADSAGGCWTYMREAANHVRQQMARGANTVFFNTGVRTDEAYWRIADYINVFENTAEVFDGHGLAAFTGTGRYSSRSTVIINGHEGSMASLQGSVDMLLNRGYKSVAGLYISNHHQLYDRFPEFWEGLVEAVAGFV</sequence>
<evidence type="ECO:0000313" key="1">
    <source>
        <dbReference type="EMBL" id="RMY48502.1"/>
    </source>
</evidence>
<dbReference type="VEuPathDB" id="FungiDB:BTJ68_04688"/>
<gene>
    <name evidence="1" type="ORF">D0864_14888</name>
</gene>
<name>A0A3M7C8N6_HORWE</name>
<accession>A0A3M7C8N6</accession>
<comment type="caution">
    <text evidence="1">The sequence shown here is derived from an EMBL/GenBank/DDBJ whole genome shotgun (WGS) entry which is preliminary data.</text>
</comment>
<dbReference type="Proteomes" id="UP000269539">
    <property type="component" value="Unassembled WGS sequence"/>
</dbReference>
<dbReference type="AlphaFoldDB" id="A0A3M7C8N6"/>
<dbReference type="Pfam" id="PF12138">
    <property type="entry name" value="Spherulin4"/>
    <property type="match status" value="1"/>
</dbReference>
<evidence type="ECO:0000313" key="2">
    <source>
        <dbReference type="Proteomes" id="UP000269539"/>
    </source>
</evidence>
<organism evidence="1 2">
    <name type="scientific">Hortaea werneckii</name>
    <name type="common">Black yeast</name>
    <name type="synonym">Cladosporium werneckii</name>
    <dbReference type="NCBI Taxonomy" id="91943"/>
    <lineage>
        <taxon>Eukaryota</taxon>
        <taxon>Fungi</taxon>
        <taxon>Dikarya</taxon>
        <taxon>Ascomycota</taxon>
        <taxon>Pezizomycotina</taxon>
        <taxon>Dothideomycetes</taxon>
        <taxon>Dothideomycetidae</taxon>
        <taxon>Mycosphaerellales</taxon>
        <taxon>Teratosphaeriaceae</taxon>
        <taxon>Hortaea</taxon>
    </lineage>
</organism>
<dbReference type="InterPro" id="IPR021986">
    <property type="entry name" value="Spherulin4"/>
</dbReference>
<protein>
    <recommendedName>
        <fullName evidence="3">Spherulation-specific family 4</fullName>
    </recommendedName>
</protein>
<reference evidence="1 2" key="1">
    <citation type="journal article" date="2018" name="BMC Genomics">
        <title>Genomic evidence for intraspecific hybridization in a clonal and extremely halotolerant yeast.</title>
        <authorList>
            <person name="Gostincar C."/>
            <person name="Stajich J.E."/>
            <person name="Zupancic J."/>
            <person name="Zalar P."/>
            <person name="Gunde-Cimerman N."/>
        </authorList>
    </citation>
    <scope>NUCLEOTIDE SEQUENCE [LARGE SCALE GENOMIC DNA]</scope>
    <source>
        <strain evidence="1 2">EXF-10513</strain>
    </source>
</reference>
<dbReference type="PANTHER" id="PTHR35040:SF9">
    <property type="entry name" value="4-LIKE CELL SURFACE PROTEIN, PUTATIVE (AFU_ORTHOLOGUE AFUA_4G14080)-RELATED"/>
    <property type="match status" value="1"/>
</dbReference>
<evidence type="ECO:0008006" key="3">
    <source>
        <dbReference type="Google" id="ProtNLM"/>
    </source>
</evidence>
<dbReference type="EMBL" id="QWIO01002967">
    <property type="protein sequence ID" value="RMY48502.1"/>
    <property type="molecule type" value="Genomic_DNA"/>
</dbReference>
<dbReference type="PANTHER" id="PTHR35040">
    <property type="match status" value="1"/>
</dbReference>